<evidence type="ECO:0000256" key="1">
    <source>
        <dbReference type="ARBA" id="ARBA00022741"/>
    </source>
</evidence>
<dbReference type="STRING" id="4533.J3LVF8"/>
<organism evidence="4">
    <name type="scientific">Oryza brachyantha</name>
    <name type="common">malo sina</name>
    <dbReference type="NCBI Taxonomy" id="4533"/>
    <lineage>
        <taxon>Eukaryota</taxon>
        <taxon>Viridiplantae</taxon>
        <taxon>Streptophyta</taxon>
        <taxon>Embryophyta</taxon>
        <taxon>Tracheophyta</taxon>
        <taxon>Spermatophyta</taxon>
        <taxon>Magnoliopsida</taxon>
        <taxon>Liliopsida</taxon>
        <taxon>Poales</taxon>
        <taxon>Poaceae</taxon>
        <taxon>BOP clade</taxon>
        <taxon>Oryzoideae</taxon>
        <taxon>Oryzeae</taxon>
        <taxon>Oryzinae</taxon>
        <taxon>Oryza</taxon>
    </lineage>
</organism>
<protein>
    <recommendedName>
        <fullName evidence="3">Protein kinase domain-containing protein</fullName>
    </recommendedName>
</protein>
<keyword evidence="5" id="KW-1185">Reference proteome</keyword>
<evidence type="ECO:0000259" key="3">
    <source>
        <dbReference type="PROSITE" id="PS50011"/>
    </source>
</evidence>
<dbReference type="GO" id="GO:0004672">
    <property type="term" value="F:protein kinase activity"/>
    <property type="evidence" value="ECO:0007669"/>
    <property type="project" value="InterPro"/>
</dbReference>
<accession>J3LVF8</accession>
<sequence>MTSIPIPIGSGTRGDIKPENVLLDDSFNAKLGDFGLSRVANPDGARKMVSYGIALLEIACARRHREQIWDLYRSDGDVVVAADTRLDS</sequence>
<reference evidence="4" key="2">
    <citation type="submission" date="2013-04" db="UniProtKB">
        <authorList>
            <consortium name="EnsemblPlants"/>
        </authorList>
    </citation>
    <scope>IDENTIFICATION</scope>
</reference>
<dbReference type="Gene3D" id="1.10.510.10">
    <property type="entry name" value="Transferase(Phosphotransferase) domain 1"/>
    <property type="match status" value="1"/>
</dbReference>
<proteinExistence type="predicted"/>
<evidence type="ECO:0000313" key="5">
    <source>
        <dbReference type="Proteomes" id="UP000006038"/>
    </source>
</evidence>
<name>J3LVF8_ORYBR</name>
<dbReference type="GO" id="GO:0005524">
    <property type="term" value="F:ATP binding"/>
    <property type="evidence" value="ECO:0007669"/>
    <property type="project" value="UniProtKB-KW"/>
</dbReference>
<dbReference type="EnsemblPlants" id="OB04G11330.1">
    <property type="protein sequence ID" value="OB04G11330.1"/>
    <property type="gene ID" value="OB04G11330"/>
</dbReference>
<evidence type="ECO:0000256" key="2">
    <source>
        <dbReference type="ARBA" id="ARBA00022840"/>
    </source>
</evidence>
<dbReference type="InterPro" id="IPR050528">
    <property type="entry name" value="L-type_Lectin-RKs"/>
</dbReference>
<feature type="domain" description="Protein kinase" evidence="3">
    <location>
        <begin position="1"/>
        <end position="88"/>
    </location>
</feature>
<dbReference type="SUPFAM" id="SSF56112">
    <property type="entry name" value="Protein kinase-like (PK-like)"/>
    <property type="match status" value="1"/>
</dbReference>
<dbReference type="PROSITE" id="PS50011">
    <property type="entry name" value="PROTEIN_KINASE_DOM"/>
    <property type="match status" value="1"/>
</dbReference>
<dbReference type="Proteomes" id="UP000006038">
    <property type="component" value="Chromosome 4"/>
</dbReference>
<evidence type="ECO:0000313" key="4">
    <source>
        <dbReference type="EnsemblPlants" id="OB04G11330.1"/>
    </source>
</evidence>
<dbReference type="InterPro" id="IPR011009">
    <property type="entry name" value="Kinase-like_dom_sf"/>
</dbReference>
<dbReference type="PANTHER" id="PTHR27007">
    <property type="match status" value="1"/>
</dbReference>
<dbReference type="Gramene" id="OB04G11330.1">
    <property type="protein sequence ID" value="OB04G11330.1"/>
    <property type="gene ID" value="OB04G11330"/>
</dbReference>
<keyword evidence="1" id="KW-0547">Nucleotide-binding</keyword>
<dbReference type="HOGENOM" id="CLU_2472660_0_0_1"/>
<dbReference type="InterPro" id="IPR000719">
    <property type="entry name" value="Prot_kinase_dom"/>
</dbReference>
<reference evidence="4" key="1">
    <citation type="journal article" date="2013" name="Nat. Commun.">
        <title>Whole-genome sequencing of Oryza brachyantha reveals mechanisms underlying Oryza genome evolution.</title>
        <authorList>
            <person name="Chen J."/>
            <person name="Huang Q."/>
            <person name="Gao D."/>
            <person name="Wang J."/>
            <person name="Lang Y."/>
            <person name="Liu T."/>
            <person name="Li B."/>
            <person name="Bai Z."/>
            <person name="Luis Goicoechea J."/>
            <person name="Liang C."/>
            <person name="Chen C."/>
            <person name="Zhang W."/>
            <person name="Sun S."/>
            <person name="Liao Y."/>
            <person name="Zhang X."/>
            <person name="Yang L."/>
            <person name="Song C."/>
            <person name="Wang M."/>
            <person name="Shi J."/>
            <person name="Liu G."/>
            <person name="Liu J."/>
            <person name="Zhou H."/>
            <person name="Zhou W."/>
            <person name="Yu Q."/>
            <person name="An N."/>
            <person name="Chen Y."/>
            <person name="Cai Q."/>
            <person name="Wang B."/>
            <person name="Liu B."/>
            <person name="Min J."/>
            <person name="Huang Y."/>
            <person name="Wu H."/>
            <person name="Li Z."/>
            <person name="Zhang Y."/>
            <person name="Yin Y."/>
            <person name="Song W."/>
            <person name="Jiang J."/>
            <person name="Jackson S.A."/>
            <person name="Wing R.A."/>
            <person name="Wang J."/>
            <person name="Chen M."/>
        </authorList>
    </citation>
    <scope>NUCLEOTIDE SEQUENCE [LARGE SCALE GENOMIC DNA]</scope>
    <source>
        <strain evidence="4">cv. IRGC 101232</strain>
    </source>
</reference>
<keyword evidence="2" id="KW-0067">ATP-binding</keyword>
<dbReference type="AlphaFoldDB" id="J3LVF8"/>